<keyword evidence="17" id="KW-0175">Coiled coil</keyword>
<dbReference type="GO" id="GO:0002376">
    <property type="term" value="P:immune system process"/>
    <property type="evidence" value="ECO:0007669"/>
    <property type="project" value="UniProtKB-KW"/>
</dbReference>
<feature type="compositionally biased region" description="Low complexity" evidence="26">
    <location>
        <begin position="87"/>
        <end position="105"/>
    </location>
</feature>
<keyword evidence="19" id="KW-0539">Nucleus</keyword>
<dbReference type="InterPro" id="IPR000717">
    <property type="entry name" value="PCI_dom"/>
</dbReference>
<feature type="region of interest" description="Disordered" evidence="26">
    <location>
        <begin position="315"/>
        <end position="341"/>
    </location>
</feature>
<evidence type="ECO:0000256" key="21">
    <source>
        <dbReference type="ARBA" id="ARBA00038443"/>
    </source>
</evidence>
<keyword evidence="7" id="KW-0158">Chromosome</keyword>
<feature type="compositionally biased region" description="Polar residues" evidence="26">
    <location>
        <begin position="150"/>
        <end position="171"/>
    </location>
</feature>
<dbReference type="Pfam" id="PF03399">
    <property type="entry name" value="SAC3_GANP"/>
    <property type="match status" value="1"/>
</dbReference>
<keyword evidence="14" id="KW-0653">Protein transport</keyword>
<evidence type="ECO:0000313" key="31">
    <source>
        <dbReference type="RefSeq" id="XP_008300348.1"/>
    </source>
</evidence>
<evidence type="ECO:0000256" key="2">
    <source>
        <dbReference type="ARBA" id="ARBA00004496"/>
    </source>
</evidence>
<feature type="compositionally biased region" description="Basic and acidic residues" evidence="26">
    <location>
        <begin position="621"/>
        <end position="635"/>
    </location>
</feature>
<keyword evidence="12" id="KW-0509">mRNA transport</keyword>
<keyword evidence="6" id="KW-0813">Transport</keyword>
<evidence type="ECO:0000256" key="16">
    <source>
        <dbReference type="ARBA" id="ARBA00023010"/>
    </source>
</evidence>
<feature type="compositionally biased region" description="Low complexity" evidence="26">
    <location>
        <begin position="123"/>
        <end position="142"/>
    </location>
</feature>
<accession>A0A3B5B5A6</accession>
<dbReference type="EC" id="2.3.1.48" evidence="5"/>
<dbReference type="FunFam" id="1.25.40.990:FF:000003">
    <property type="entry name" value="germinal-center associated nuclear protein isoform X2"/>
    <property type="match status" value="1"/>
</dbReference>
<feature type="region of interest" description="Disordered" evidence="26">
    <location>
        <begin position="228"/>
        <end position="262"/>
    </location>
</feature>
<evidence type="ECO:0000256" key="20">
    <source>
        <dbReference type="ARBA" id="ARBA00023315"/>
    </source>
</evidence>
<dbReference type="Pfam" id="PF00076">
    <property type="entry name" value="RRM_1"/>
    <property type="match status" value="1"/>
</dbReference>
<feature type="region of interest" description="Disordered" evidence="26">
    <location>
        <begin position="2051"/>
        <end position="2078"/>
    </location>
</feature>
<evidence type="ECO:0000256" key="17">
    <source>
        <dbReference type="ARBA" id="ARBA00023054"/>
    </source>
</evidence>
<dbReference type="GO" id="GO:0003723">
    <property type="term" value="F:RNA binding"/>
    <property type="evidence" value="ECO:0007669"/>
    <property type="project" value="UniProtKB-UniRule"/>
</dbReference>
<keyword evidence="30" id="KW-1185">Reference proteome</keyword>
<feature type="region of interest" description="Disordered" evidence="26">
    <location>
        <begin position="459"/>
        <end position="487"/>
    </location>
</feature>
<keyword evidence="18" id="KW-0906">Nuclear pore complex</keyword>
<evidence type="ECO:0000313" key="30">
    <source>
        <dbReference type="Proteomes" id="UP000694891"/>
    </source>
</evidence>
<keyword evidence="11" id="KW-0808">Transferase</keyword>
<dbReference type="GeneTree" id="ENSGT00940000156322"/>
<reference evidence="31" key="2">
    <citation type="submission" date="2025-04" db="UniProtKB">
        <authorList>
            <consortium name="RefSeq"/>
        </authorList>
    </citation>
    <scope>IDENTIFICATION</scope>
</reference>
<dbReference type="Ensembl" id="ENSSPAT00000021251.1">
    <property type="protein sequence ID" value="ENSSPAP00000020932.1"/>
    <property type="gene ID" value="ENSSPAG00000015778.1"/>
</dbReference>
<keyword evidence="20" id="KW-0012">Acyltransferase</keyword>
<evidence type="ECO:0000256" key="18">
    <source>
        <dbReference type="ARBA" id="ARBA00023132"/>
    </source>
</evidence>
<dbReference type="PROSITE" id="PS50102">
    <property type="entry name" value="RRM"/>
    <property type="match status" value="1"/>
</dbReference>
<dbReference type="STRING" id="144197.ENSSPAP00000020932"/>
<feature type="domain" description="PCI" evidence="28">
    <location>
        <begin position="892"/>
        <end position="1076"/>
    </location>
</feature>
<feature type="compositionally biased region" description="Low complexity" evidence="26">
    <location>
        <begin position="466"/>
        <end position="475"/>
    </location>
</feature>
<evidence type="ECO:0000256" key="5">
    <source>
        <dbReference type="ARBA" id="ARBA00013184"/>
    </source>
</evidence>
<reference evidence="29" key="1">
    <citation type="submission" date="2023-09" db="UniProtKB">
        <authorList>
            <consortium name="Ensembl"/>
        </authorList>
    </citation>
    <scope>IDENTIFICATION</scope>
</reference>
<keyword evidence="25" id="KW-0694">RNA-binding</keyword>
<feature type="compositionally biased region" description="Low complexity" evidence="26">
    <location>
        <begin position="649"/>
        <end position="665"/>
    </location>
</feature>
<dbReference type="GO" id="GO:0005643">
    <property type="term" value="C:nuclear pore"/>
    <property type="evidence" value="ECO:0007669"/>
    <property type="project" value="UniProtKB-SubCell"/>
</dbReference>
<keyword evidence="9" id="KW-0963">Cytoplasm</keyword>
<dbReference type="Pfam" id="PF16766">
    <property type="entry name" value="CID_GANP"/>
    <property type="match status" value="1"/>
</dbReference>
<dbReference type="InterPro" id="IPR045107">
    <property type="entry name" value="SAC3/GANP/THP3"/>
</dbReference>
<dbReference type="PANTHER" id="PTHR12436:SF3">
    <property type="entry name" value="GERMINAL-CENTER ASSOCIATED NUCLEAR PROTEIN"/>
    <property type="match status" value="1"/>
</dbReference>
<feature type="compositionally biased region" description="Low complexity" evidence="26">
    <location>
        <begin position="27"/>
        <end position="48"/>
    </location>
</feature>
<dbReference type="OrthoDB" id="21502at2759"/>
<evidence type="ECO:0000256" key="10">
    <source>
        <dbReference type="ARBA" id="ARBA00022553"/>
    </source>
</evidence>
<evidence type="ECO:0000256" key="14">
    <source>
        <dbReference type="ARBA" id="ARBA00022927"/>
    </source>
</evidence>
<dbReference type="CDD" id="cd12443">
    <property type="entry name" value="RRM_MCM3A_like"/>
    <property type="match status" value="1"/>
</dbReference>
<dbReference type="Pfam" id="PF16769">
    <property type="entry name" value="MCM3AP_GANP"/>
    <property type="match status" value="1"/>
</dbReference>
<evidence type="ECO:0000256" key="19">
    <source>
        <dbReference type="ARBA" id="ARBA00023242"/>
    </source>
</evidence>
<dbReference type="InterPro" id="IPR034265">
    <property type="entry name" value="MCM3AP_RRM"/>
</dbReference>
<dbReference type="GO" id="GO:0005737">
    <property type="term" value="C:cytoplasm"/>
    <property type="evidence" value="ECO:0007669"/>
    <property type="project" value="UniProtKB-SubCell"/>
</dbReference>
<dbReference type="GO" id="GO:0005654">
    <property type="term" value="C:nucleoplasm"/>
    <property type="evidence" value="ECO:0007669"/>
    <property type="project" value="UniProtKB-SubCell"/>
</dbReference>
<keyword evidence="16" id="KW-0811">Translocation</keyword>
<feature type="compositionally biased region" description="Polar residues" evidence="26">
    <location>
        <begin position="666"/>
        <end position="688"/>
    </location>
</feature>
<dbReference type="Gene3D" id="1.25.40.990">
    <property type="match status" value="1"/>
</dbReference>
<comment type="function">
    <text evidence="23">As a component of the TREX-2 complex, involved in the export of mRNAs to the cytoplasm through the nuclear pores. Through the acetylation of histones, affects the assembly of nucleosomes at immunoglobulin variable region genes and promotes the recruitment and positioning of transcription complex to favor DNA cytosine deaminase AICDA/AID targeting, hence promoting somatic hypermutations.</text>
</comment>
<protein>
    <recommendedName>
        <fullName evidence="24">Germinal-center associated nuclear protein</fullName>
        <ecNumber evidence="5">2.3.1.48</ecNumber>
    </recommendedName>
</protein>
<dbReference type="InterPro" id="IPR005062">
    <property type="entry name" value="SAC3/GANP/THP3_conserved"/>
</dbReference>
<evidence type="ECO:0000256" key="4">
    <source>
        <dbReference type="ARBA" id="ARBA00004642"/>
    </source>
</evidence>
<proteinExistence type="inferred from homology"/>
<dbReference type="GO" id="GO:0006406">
    <property type="term" value="P:mRNA export from nucleus"/>
    <property type="evidence" value="ECO:0007669"/>
    <property type="project" value="TreeGrafter"/>
</dbReference>
<dbReference type="CTD" id="8888"/>
<evidence type="ECO:0000256" key="1">
    <source>
        <dbReference type="ARBA" id="ARBA00004286"/>
    </source>
</evidence>
<dbReference type="RefSeq" id="XP_008300348.1">
    <property type="nucleotide sequence ID" value="XM_008302126.1"/>
</dbReference>
<evidence type="ECO:0000256" key="3">
    <source>
        <dbReference type="ARBA" id="ARBA00004567"/>
    </source>
</evidence>
<feature type="region of interest" description="Disordered" evidence="26">
    <location>
        <begin position="291"/>
        <end position="310"/>
    </location>
</feature>
<evidence type="ECO:0000256" key="9">
    <source>
        <dbReference type="ARBA" id="ARBA00022490"/>
    </source>
</evidence>
<dbReference type="Proteomes" id="UP000694891">
    <property type="component" value="Unplaced"/>
</dbReference>
<dbReference type="PROSITE" id="PS50250">
    <property type="entry name" value="PCI"/>
    <property type="match status" value="1"/>
</dbReference>
<dbReference type="InterPro" id="IPR031910">
    <property type="entry name" value="GANP_CID_dom"/>
</dbReference>
<dbReference type="PANTHER" id="PTHR12436">
    <property type="entry name" value="80 KDA MCM3-ASSOCIATED PROTEIN"/>
    <property type="match status" value="1"/>
</dbReference>
<evidence type="ECO:0000256" key="7">
    <source>
        <dbReference type="ARBA" id="ARBA00022454"/>
    </source>
</evidence>
<feature type="compositionally biased region" description="Pro residues" evidence="26">
    <location>
        <begin position="1186"/>
        <end position="1201"/>
    </location>
</feature>
<feature type="compositionally biased region" description="Polar residues" evidence="26">
    <location>
        <begin position="49"/>
        <end position="86"/>
    </location>
</feature>
<comment type="catalytic activity">
    <reaction evidence="22">
        <text>L-lysyl-[histone] + acetyl-CoA = N(6)-acetyl-L-lysyl-[histone] + CoA + H(+)</text>
        <dbReference type="Rhea" id="RHEA:21992"/>
        <dbReference type="Rhea" id="RHEA-COMP:9845"/>
        <dbReference type="Rhea" id="RHEA-COMP:11338"/>
        <dbReference type="ChEBI" id="CHEBI:15378"/>
        <dbReference type="ChEBI" id="CHEBI:29969"/>
        <dbReference type="ChEBI" id="CHEBI:57287"/>
        <dbReference type="ChEBI" id="CHEBI:57288"/>
        <dbReference type="ChEBI" id="CHEBI:61930"/>
        <dbReference type="EC" id="2.3.1.48"/>
    </reaction>
    <physiologicalReaction direction="left-to-right" evidence="22">
        <dbReference type="Rhea" id="RHEA:21993"/>
    </physiologicalReaction>
</comment>
<evidence type="ECO:0000259" key="27">
    <source>
        <dbReference type="PROSITE" id="PS50102"/>
    </source>
</evidence>
<dbReference type="GO" id="GO:0061733">
    <property type="term" value="F:protein-lysine-acetyltransferase activity"/>
    <property type="evidence" value="ECO:0007669"/>
    <property type="project" value="UniProtKB-EC"/>
</dbReference>
<keyword evidence="15" id="KW-0007">Acetylation</keyword>
<feature type="compositionally biased region" description="Low complexity" evidence="26">
    <location>
        <begin position="238"/>
        <end position="262"/>
    </location>
</feature>
<dbReference type="GO" id="GO:0070390">
    <property type="term" value="C:transcription export complex 2"/>
    <property type="evidence" value="ECO:0007669"/>
    <property type="project" value="TreeGrafter"/>
</dbReference>
<dbReference type="InterPro" id="IPR000504">
    <property type="entry name" value="RRM_dom"/>
</dbReference>
<organism evidence="29">
    <name type="scientific">Stegastes partitus</name>
    <name type="common">bicolor damselfish</name>
    <dbReference type="NCBI Taxonomy" id="144197"/>
    <lineage>
        <taxon>Eukaryota</taxon>
        <taxon>Metazoa</taxon>
        <taxon>Chordata</taxon>
        <taxon>Craniata</taxon>
        <taxon>Vertebrata</taxon>
        <taxon>Euteleostomi</taxon>
        <taxon>Actinopterygii</taxon>
        <taxon>Neopterygii</taxon>
        <taxon>Teleostei</taxon>
        <taxon>Neoteleostei</taxon>
        <taxon>Acanthomorphata</taxon>
        <taxon>Ovalentaria</taxon>
        <taxon>Pomacentridae</taxon>
        <taxon>Stegastes</taxon>
    </lineage>
</organism>
<evidence type="ECO:0000256" key="25">
    <source>
        <dbReference type="PROSITE-ProRule" id="PRU00176"/>
    </source>
</evidence>
<dbReference type="InterPro" id="IPR035979">
    <property type="entry name" value="RBD_domain_sf"/>
</dbReference>
<feature type="compositionally biased region" description="Polar residues" evidence="26">
    <location>
        <begin position="295"/>
        <end position="310"/>
    </location>
</feature>
<evidence type="ECO:0000256" key="26">
    <source>
        <dbReference type="SAM" id="MobiDB-lite"/>
    </source>
</evidence>
<evidence type="ECO:0000256" key="8">
    <source>
        <dbReference type="ARBA" id="ARBA00022481"/>
    </source>
</evidence>
<feature type="domain" description="RRM" evidence="27">
    <location>
        <begin position="547"/>
        <end position="618"/>
    </location>
</feature>
<evidence type="ECO:0000256" key="11">
    <source>
        <dbReference type="ARBA" id="ARBA00022679"/>
    </source>
</evidence>
<sequence>MNPSNPFGSPQGGAFQAPSSTMKTGLFPSFGQQSSSSQPQSMGFFQPSAFGQPSALNQSSTHGSTMFGQPPTFGQPSAQTSSLPTVSTALGMSSSGFSSSTPPAFGQTSGPNQSTVFGQVPSFGQPSAFGQPPGFGQQTTGFVKQPPAFGQQSSGFGNSQMATSGSTTALGQPQPLGFGQPAFGQPSSTTVTTSVFGAAQTVTQSRGFGSTEFSFKPANEALFKPIFSASPEPANPQTTTMSSSPFGSGGSQTSSSTMTTSSTTTGFTLLTGAKSGPLGFSFSQPAAAPSISAQNNPLTTGNSSGPTTALQFTFSQPAAPSSSSTKASTTEPTTPSSFSFSAKTYQTQPAPLFGGTNFGQPSAFSDTKAKAEIGADDEGSSIAGLGDTNVFARLGKGTKRKDDPEVSGLEKPAAEEDVPPEGDSPRLPSKRPLMRSRGALGGLFTRALCSIRKDGINPVRREATKETQQQQPPTWETEREEVQAQSDNLSVAPPAVQTLTRDVVEKAEESTLAAAPDQTTETVTPVRRGMRSESLDSLSGMSPTDCTTIMCRNVPPALNKKDTIEKHFARFGKVRKVFCRPGKNLAIVHFDDHASAARAKKKGKILHRQELLLLWQRKKQSPGDKKSGPAAGKEEAEGENQEDAESKAASSPLRRPQLRPPALSSMATFSRSSPVKKSSLAKTLQFDTESQKESSPDTQSSERPVPSSLLPLIGQVAETAEDKYRILEQRDKILRQGRPKRTDLDLSKVFVGTCPDMCPEKERYMRETRKQLSLFEVIPNTEMVDHTAAIKEYSRSSADQEEPLPHELRPLPVLSRTMDYLVTQIMDQDHENYRDWYDFVWNRTRGIRKDITQQRLCCPHTVSLIEKCTRFHVHCAHHLCEEHMSSFDAKINNENMTKCLQSLKEMYQDLAARQVFCPHEAEFRQYNVLLKLDDGDILREVQQFRDEVRNSPQVKFAVQAFAAVNSNNFVRFFKLVKGASYLASCLLHRYFNQVRAKALKTLNIAHTLGPRQTAFPVEDVVRMLMFRSTAEATDFIQQYGLNVSDNIVELSRNAYQEPELPLSQKKSVVILAKKTVLIGEVVNGGPLPNPPQHTPVCSFDSQNKYRGEGPLAESTSSQFKAIPDRVEIMAPPSMELLSQVVPVKAPDAPTSFGLPTAVPEEGWQPGESYQPVAHPAEPQQLFQPISQPPPVKPPSPPPKPQPVYSNEDIKAELDCVIEEVLDAAVREVADAGASYATAALAESSEQVESLVGEVLGQMLQDVSSTEIKLEQERVAEEQRKLEEARRRQEHEAFLAQFGFSLCTEIINEVLDETIQETANSEIQEAVNEKAQRVAKCTEQVCSSLVEETLNADIALLVEAILEAELQRIHKYIKRWRDVVAVRRQLKRQMRGFPAAPCCVDPRFKLKALAPSAPAQPSLAELARGLVNLGNAGTLALSSTRLLKMRQGAIHQMRVHYYYQQLLDETVWAPLDLPALVTENIPNPPDRIFWKAVLLLPSDDESVASVADRILSDWLEVKLGGDKGSEVRGEQPDGILQTLCVTNTLQESRRHTHKVHISVKASRGPLTNDSLSKVEECSELQGTEALIMLLPALPIIEASHGEQDVPLLSALLQLKQLQQASTWHCPLPLVILVPGPDGGTAQAQKLEEALMLNTLMEEGLISEYMFFFIPETTSDLQGSKQLSQAMCWLLARAPPPSPLSFQTLVQLIETTLSREFSPRIHANRQERASAHLPHQDPVPVIQLYNAVLAHVADKVSSQDLSRLSWPPVEFCQPDTRDFVPHLAWNSTQHLDWLRKAIFSLQLPQWEQLFATDSWPELCSSIFCYAAQIPVSPRTQPLLMSRLENLLERVRLKSQHTRTPGSKVTKGKLSDGVESVRTAFSQIPWDDVVVICIDHKLKDWQIPGPPVCEDAVTEDGEIQVYFSAESLKGFEPPAEWTQAVTQTHREKQQEKDGASAAAFATPTSLSLRQRLFHSVMEPVEAPKASLDITHTPTAQELLAHRVLLSLEEEKTESKRSMEQLQRWLDGDPLDHLSTPLFIPSSTLLSMPTTITHAPTTRTREATSTQEAEPDEQSERAAWPKTSPVSLTWRMKELERQILASREEELACRLKLTGLLGIVDD</sequence>
<dbReference type="Gene3D" id="3.30.70.330">
    <property type="match status" value="1"/>
</dbReference>
<evidence type="ECO:0000256" key="23">
    <source>
        <dbReference type="ARBA" id="ARBA00055631"/>
    </source>
</evidence>
<evidence type="ECO:0000313" key="29">
    <source>
        <dbReference type="Ensembl" id="ENSSPAP00000020932.1"/>
    </source>
</evidence>
<keyword evidence="13" id="KW-0391">Immunity</keyword>
<name>A0A3B5B5A6_9TELE</name>
<keyword evidence="10" id="KW-0597">Phosphoprotein</keyword>
<dbReference type="Gene3D" id="6.10.250.1340">
    <property type="match status" value="1"/>
</dbReference>
<evidence type="ECO:0000256" key="15">
    <source>
        <dbReference type="ARBA" id="ARBA00022990"/>
    </source>
</evidence>
<feature type="compositionally biased region" description="Polar residues" evidence="26">
    <location>
        <begin position="106"/>
        <end position="117"/>
    </location>
</feature>
<feature type="region of interest" description="Disordered" evidence="26">
    <location>
        <begin position="1151"/>
        <end position="1205"/>
    </location>
</feature>
<feature type="region of interest" description="Disordered" evidence="26">
    <location>
        <begin position="508"/>
        <end position="541"/>
    </location>
</feature>
<evidence type="ECO:0000256" key="24">
    <source>
        <dbReference type="ARBA" id="ARBA00069544"/>
    </source>
</evidence>
<dbReference type="InterPro" id="IPR031907">
    <property type="entry name" value="MCM3AP_GANP"/>
</dbReference>
<dbReference type="GeneID" id="103372474"/>
<evidence type="ECO:0000256" key="22">
    <source>
        <dbReference type="ARBA" id="ARBA00048940"/>
    </source>
</evidence>
<dbReference type="SUPFAM" id="SSF54928">
    <property type="entry name" value="RNA-binding domain, RBD"/>
    <property type="match status" value="1"/>
</dbReference>
<feature type="region of interest" description="Disordered" evidence="26">
    <location>
        <begin position="616"/>
        <end position="709"/>
    </location>
</feature>
<evidence type="ECO:0000259" key="28">
    <source>
        <dbReference type="PROSITE" id="PS50250"/>
    </source>
</evidence>
<dbReference type="InterPro" id="IPR012677">
    <property type="entry name" value="Nucleotide-bd_a/b_plait_sf"/>
</dbReference>
<keyword evidence="8" id="KW-0488">Methylation</keyword>
<evidence type="ECO:0000256" key="12">
    <source>
        <dbReference type="ARBA" id="ARBA00022816"/>
    </source>
</evidence>
<dbReference type="GO" id="GO:0005694">
    <property type="term" value="C:chromosome"/>
    <property type="evidence" value="ECO:0007669"/>
    <property type="project" value="UniProtKB-SubCell"/>
</dbReference>
<evidence type="ECO:0000256" key="13">
    <source>
        <dbReference type="ARBA" id="ARBA00022859"/>
    </source>
</evidence>
<evidence type="ECO:0000256" key="6">
    <source>
        <dbReference type="ARBA" id="ARBA00022448"/>
    </source>
</evidence>
<dbReference type="SMART" id="SM00360">
    <property type="entry name" value="RRM"/>
    <property type="match status" value="1"/>
</dbReference>
<comment type="similarity">
    <text evidence="21">Belongs to the SAC3 family.</text>
</comment>
<comment type="subcellular location">
    <subcellularLocation>
        <location evidence="1">Chromosome</location>
    </subcellularLocation>
    <subcellularLocation>
        <location evidence="2">Cytoplasm</location>
    </subcellularLocation>
    <subcellularLocation>
        <location evidence="3">Nucleus</location>
        <location evidence="3">Nuclear pore complex</location>
    </subcellularLocation>
    <subcellularLocation>
        <location evidence="4">Nucleus</location>
        <location evidence="4">Nucleoplasm</location>
    </subcellularLocation>
</comment>
<dbReference type="GO" id="GO:0015031">
    <property type="term" value="P:protein transport"/>
    <property type="evidence" value="ECO:0007669"/>
    <property type="project" value="UniProtKB-KW"/>
</dbReference>
<feature type="region of interest" description="Disordered" evidence="26">
    <location>
        <begin position="1"/>
        <end position="190"/>
    </location>
</feature>
<feature type="region of interest" description="Disordered" evidence="26">
    <location>
        <begin position="396"/>
        <end position="435"/>
    </location>
</feature>
<gene>
    <name evidence="31" type="primary">mcm3ap</name>
</gene>